<comment type="caution">
    <text evidence="5">The sequence shown here is derived from an EMBL/GenBank/DDBJ whole genome shotgun (WGS) entry which is preliminary data.</text>
</comment>
<keyword evidence="5" id="KW-0032">Aminotransferase</keyword>
<dbReference type="RefSeq" id="WP_378018117.1">
    <property type="nucleotide sequence ID" value="NZ_JBHSKT010000008.1"/>
</dbReference>
<evidence type="ECO:0000313" key="5">
    <source>
        <dbReference type="EMBL" id="MFC5271760.1"/>
    </source>
</evidence>
<gene>
    <name evidence="5" type="ORF">ACFPIB_14170</name>
</gene>
<dbReference type="CDD" id="cd00610">
    <property type="entry name" value="OAT_like"/>
    <property type="match status" value="1"/>
</dbReference>
<evidence type="ECO:0000256" key="3">
    <source>
        <dbReference type="ARBA" id="ARBA00022898"/>
    </source>
</evidence>
<dbReference type="PANTHER" id="PTHR43094">
    <property type="entry name" value="AMINOTRANSFERASE"/>
    <property type="match status" value="1"/>
</dbReference>
<dbReference type="PROSITE" id="PS00600">
    <property type="entry name" value="AA_TRANSFER_CLASS_3"/>
    <property type="match status" value="1"/>
</dbReference>
<dbReference type="InterPro" id="IPR005814">
    <property type="entry name" value="Aminotrans_3"/>
</dbReference>
<dbReference type="InterPro" id="IPR015422">
    <property type="entry name" value="PyrdxlP-dep_Trfase_small"/>
</dbReference>
<dbReference type="PANTHER" id="PTHR43094:SF1">
    <property type="entry name" value="AMINOTRANSFERASE CLASS-III"/>
    <property type="match status" value="1"/>
</dbReference>
<evidence type="ECO:0000313" key="6">
    <source>
        <dbReference type="Proteomes" id="UP001596161"/>
    </source>
</evidence>
<dbReference type="NCBIfam" id="NF004718">
    <property type="entry name" value="PRK06062.1"/>
    <property type="match status" value="1"/>
</dbReference>
<keyword evidence="3 4" id="KW-0663">Pyridoxal phosphate</keyword>
<keyword evidence="5" id="KW-0808">Transferase</keyword>
<evidence type="ECO:0000256" key="4">
    <source>
        <dbReference type="RuleBase" id="RU003560"/>
    </source>
</evidence>
<protein>
    <submittedName>
        <fullName evidence="5">Aminotransferase class III-fold pyridoxal phosphate-dependent enzyme</fullName>
    </submittedName>
</protein>
<dbReference type="InterPro" id="IPR015421">
    <property type="entry name" value="PyrdxlP-dep_Trfase_major"/>
</dbReference>
<comment type="cofactor">
    <cofactor evidence="1">
        <name>pyridoxal 5'-phosphate</name>
        <dbReference type="ChEBI" id="CHEBI:597326"/>
    </cofactor>
</comment>
<dbReference type="GO" id="GO:0008483">
    <property type="term" value="F:transaminase activity"/>
    <property type="evidence" value="ECO:0007669"/>
    <property type="project" value="UniProtKB-KW"/>
</dbReference>
<organism evidence="5 6">
    <name type="scientific">Adhaeribacter terreus</name>
    <dbReference type="NCBI Taxonomy" id="529703"/>
    <lineage>
        <taxon>Bacteria</taxon>
        <taxon>Pseudomonadati</taxon>
        <taxon>Bacteroidota</taxon>
        <taxon>Cytophagia</taxon>
        <taxon>Cytophagales</taxon>
        <taxon>Hymenobacteraceae</taxon>
        <taxon>Adhaeribacter</taxon>
    </lineage>
</organism>
<comment type="similarity">
    <text evidence="2 4">Belongs to the class-III pyridoxal-phosphate-dependent aminotransferase family.</text>
</comment>
<evidence type="ECO:0000256" key="2">
    <source>
        <dbReference type="ARBA" id="ARBA00008954"/>
    </source>
</evidence>
<dbReference type="InterPro" id="IPR015424">
    <property type="entry name" value="PyrdxlP-dep_Trfase"/>
</dbReference>
<proteinExistence type="inferred from homology"/>
<dbReference type="Gene3D" id="3.90.1150.10">
    <property type="entry name" value="Aspartate Aminotransferase, domain 1"/>
    <property type="match status" value="1"/>
</dbReference>
<dbReference type="Pfam" id="PF00202">
    <property type="entry name" value="Aminotran_3"/>
    <property type="match status" value="1"/>
</dbReference>
<dbReference type="Gene3D" id="3.40.640.10">
    <property type="entry name" value="Type I PLP-dependent aspartate aminotransferase-like (Major domain)"/>
    <property type="match status" value="1"/>
</dbReference>
<evidence type="ECO:0000256" key="1">
    <source>
        <dbReference type="ARBA" id="ARBA00001933"/>
    </source>
</evidence>
<reference evidence="6" key="1">
    <citation type="journal article" date="2019" name="Int. J. Syst. Evol. Microbiol.">
        <title>The Global Catalogue of Microorganisms (GCM) 10K type strain sequencing project: providing services to taxonomists for standard genome sequencing and annotation.</title>
        <authorList>
            <consortium name="The Broad Institute Genomics Platform"/>
            <consortium name="The Broad Institute Genome Sequencing Center for Infectious Disease"/>
            <person name="Wu L."/>
            <person name="Ma J."/>
        </authorList>
    </citation>
    <scope>NUCLEOTIDE SEQUENCE [LARGE SCALE GENOMIC DNA]</scope>
    <source>
        <strain evidence="6">KACC 12602</strain>
    </source>
</reference>
<accession>A0ABW0EGH6</accession>
<dbReference type="SUPFAM" id="SSF53383">
    <property type="entry name" value="PLP-dependent transferases"/>
    <property type="match status" value="1"/>
</dbReference>
<dbReference type="InterPro" id="IPR049704">
    <property type="entry name" value="Aminotrans_3_PPA_site"/>
</dbReference>
<dbReference type="Proteomes" id="UP001596161">
    <property type="component" value="Unassembled WGS sequence"/>
</dbReference>
<keyword evidence="6" id="KW-1185">Reference proteome</keyword>
<sequence length="450" mass="49774">MEPVLTFEREEIVANNLKHTLFSWQKQAGLKPLVIDKAEGVYIWDMNGKRYLDFSSQLVNMNIGHGRPEIAEAVYKQMQEVSYVYPGMVTKVRGELAKKLAEVAPGNLTKTFFTLGGADAIENAIKLARLHTGRHKIVALYQSYHGSTNGALAAGGDPRKLQVDSQQMPNVVHVENPYFYRCPWHSETEEKCRDHALEHLERVVGYEGPGNIAAVIMEGESGTSGCIKYPKGYLKKVKQLCEKHGILFIADEVMSGFGRTGKWFGVQNHDVEPDLLCFAKGATAGYLPLGGLMVSDEIAKAFDDKPLPLGLTYSAHPVTCAAGVAVMEVYEKENLVARAAELGNYIEVKVAELMQKHQSIGDFRNTGLLGCLELVKNRETKEPMAPWNANASEMSVMNQVQAKLYELGMYTMVRWNFVFIAPPLTVTEAQIDEGLAIISEALKIADTACK</sequence>
<dbReference type="EMBL" id="JBHSKT010000008">
    <property type="protein sequence ID" value="MFC5271760.1"/>
    <property type="molecule type" value="Genomic_DNA"/>
</dbReference>
<name>A0ABW0EGH6_9BACT</name>